<evidence type="ECO:0000313" key="1">
    <source>
        <dbReference type="EMBL" id="OOH95357.1"/>
    </source>
</evidence>
<dbReference type="AlphaFoldDB" id="A0A1T3JJS7"/>
<name>A0A1T3JJS7_ELIME</name>
<proteinExistence type="predicted"/>
<sequence>MCTLKLLDEKEVLLETRRLIVCRTKLSAYDYYSKINIMGKWVRKCGFEPGERLSVKVYKNRIIIEKEEPYTIDPALLERMQRASEEELKRRLKRLVGADIFEQLCFPDGRIKIK</sequence>
<evidence type="ECO:0000313" key="2">
    <source>
        <dbReference type="Proteomes" id="UP000188947"/>
    </source>
</evidence>
<organism evidence="1 2">
    <name type="scientific">Elizabethkingia meningoseptica</name>
    <name type="common">Chryseobacterium meningosepticum</name>
    <dbReference type="NCBI Taxonomy" id="238"/>
    <lineage>
        <taxon>Bacteria</taxon>
        <taxon>Pseudomonadati</taxon>
        <taxon>Bacteroidota</taxon>
        <taxon>Flavobacteriia</taxon>
        <taxon>Flavobacteriales</taxon>
        <taxon>Weeksellaceae</taxon>
        <taxon>Elizabethkingia</taxon>
    </lineage>
</organism>
<dbReference type="GeneID" id="48545079"/>
<dbReference type="KEGG" id="emg:BBD33_15135"/>
<dbReference type="OrthoDB" id="9803936at2"/>
<gene>
    <name evidence="1" type="ORF">BMF97_11070</name>
</gene>
<comment type="caution">
    <text evidence="1">The sequence shown here is derived from an EMBL/GenBank/DDBJ whole genome shotgun (WGS) entry which is preliminary data.</text>
</comment>
<evidence type="ECO:0008006" key="3">
    <source>
        <dbReference type="Google" id="ProtNLM"/>
    </source>
</evidence>
<dbReference type="RefSeq" id="WP_016200735.1">
    <property type="nucleotide sequence ID" value="NZ_CP014338.1"/>
</dbReference>
<dbReference type="Proteomes" id="UP000188947">
    <property type="component" value="Unassembled WGS sequence"/>
</dbReference>
<accession>A0A1T3JJS7</accession>
<reference evidence="1 2" key="1">
    <citation type="submission" date="2016-11" db="EMBL/GenBank/DDBJ databases">
        <title>Genome sequence and comparative genomic analysis of clinical strain Elizabethkingia meningoseptica 61421 PRCM.</title>
        <authorList>
            <person name="Wang M."/>
            <person name="Hu S."/>
            <person name="Cao L."/>
            <person name="Jiang T."/>
            <person name="Zhou Y."/>
            <person name="Ming D."/>
        </authorList>
    </citation>
    <scope>NUCLEOTIDE SEQUENCE [LARGE SCALE GENOMIC DNA]</scope>
    <source>
        <strain evidence="1 2">61421 PRCM</strain>
    </source>
</reference>
<protein>
    <recommendedName>
        <fullName evidence="3">Toxin SymE-like domain-containing protein</fullName>
    </recommendedName>
</protein>
<keyword evidence="2" id="KW-1185">Reference proteome</keyword>
<dbReference type="EMBL" id="MPOG01000011">
    <property type="protein sequence ID" value="OOH95357.1"/>
    <property type="molecule type" value="Genomic_DNA"/>
</dbReference>